<dbReference type="Proteomes" id="UP000325255">
    <property type="component" value="Unassembled WGS sequence"/>
</dbReference>
<comment type="caution">
    <text evidence="5">The sequence shown here is derived from an EMBL/GenBank/DDBJ whole genome shotgun (WGS) entry which is preliminary data.</text>
</comment>
<dbReference type="InterPro" id="IPR003593">
    <property type="entry name" value="AAA+_ATPase"/>
</dbReference>
<dbReference type="GO" id="GO:0015697">
    <property type="term" value="P:quaternary ammonium group transport"/>
    <property type="evidence" value="ECO:0007669"/>
    <property type="project" value="UniProtKB-ARBA"/>
</dbReference>
<dbReference type="InterPro" id="IPR003439">
    <property type="entry name" value="ABC_transporter-like_ATP-bd"/>
</dbReference>
<dbReference type="Pfam" id="PF08402">
    <property type="entry name" value="TOBE_2"/>
    <property type="match status" value="1"/>
</dbReference>
<dbReference type="InterPro" id="IPR008995">
    <property type="entry name" value="Mo/tungstate-bd_C_term_dom"/>
</dbReference>
<dbReference type="FunFam" id="3.40.50.300:FF:000425">
    <property type="entry name" value="Probable ABC transporter, ATP-binding subunit"/>
    <property type="match status" value="1"/>
</dbReference>
<dbReference type="PROSITE" id="PS00211">
    <property type="entry name" value="ABC_TRANSPORTER_1"/>
    <property type="match status" value="1"/>
</dbReference>
<proteinExistence type="predicted"/>
<dbReference type="SUPFAM" id="SSF50331">
    <property type="entry name" value="MOP-like"/>
    <property type="match status" value="1"/>
</dbReference>
<evidence type="ECO:0000256" key="1">
    <source>
        <dbReference type="ARBA" id="ARBA00022448"/>
    </source>
</evidence>
<gene>
    <name evidence="5" type="ORF">F1189_02555</name>
</gene>
<feature type="domain" description="ABC transporter" evidence="4">
    <location>
        <begin position="5"/>
        <end position="235"/>
    </location>
</feature>
<dbReference type="GO" id="GO:0043190">
    <property type="term" value="C:ATP-binding cassette (ABC) transporter complex"/>
    <property type="evidence" value="ECO:0007669"/>
    <property type="project" value="InterPro"/>
</dbReference>
<dbReference type="PANTHER" id="PTHR42781">
    <property type="entry name" value="SPERMIDINE/PUTRESCINE IMPORT ATP-BINDING PROTEIN POTA"/>
    <property type="match status" value="1"/>
</dbReference>
<dbReference type="EMBL" id="VWPK01000003">
    <property type="protein sequence ID" value="KAA5614101.1"/>
    <property type="molecule type" value="Genomic_DNA"/>
</dbReference>
<protein>
    <submittedName>
        <fullName evidence="5">ABC transporter ATP-binding protein</fullName>
    </submittedName>
</protein>
<evidence type="ECO:0000256" key="3">
    <source>
        <dbReference type="ARBA" id="ARBA00022840"/>
    </source>
</evidence>
<dbReference type="Pfam" id="PF00005">
    <property type="entry name" value="ABC_tran"/>
    <property type="match status" value="1"/>
</dbReference>
<organism evidence="5 6">
    <name type="scientific">Rhodovastum atsumiense</name>
    <dbReference type="NCBI Taxonomy" id="504468"/>
    <lineage>
        <taxon>Bacteria</taxon>
        <taxon>Pseudomonadati</taxon>
        <taxon>Pseudomonadota</taxon>
        <taxon>Alphaproteobacteria</taxon>
        <taxon>Acetobacterales</taxon>
        <taxon>Acetobacteraceae</taxon>
        <taxon>Rhodovastum</taxon>
    </lineage>
</organism>
<keyword evidence="6" id="KW-1185">Reference proteome</keyword>
<sequence length="379" mass="40234">MTAALSLRSLGKRYGLASAVEDVTLDIEPGEMVVLLGPSGCGKTTTLRMIAGFVEASGGDILLDGHSIRRLPPHRREMGMVFQSYALFPHLSVARNVAFGLEMRGVPRAEREAQVAGMLRLVKLDALAARLPRELSGGQQQRVAIARALAIRPRLLLLDEPLSNLDAALRQDVAREMRLLQRARGLTAIMVTHDQTEAMAMADRLVVMRAGRVEQIGTQEDLYERPATPFVAGFIGHSNLLPGTLHEGHVLQVPGSSITLAQSYGLVGNATLAVRPERIVLAPPGTHPDERALGRVELSTYLGAVVEHVVRLGPETQVVVTGASSGAGAAHRFPAGMAVALCWTADSERLFNAAGGAVHGPRVAAGLPAQEAGQLVGNV</sequence>
<dbReference type="RefSeq" id="WP_150039034.1">
    <property type="nucleotide sequence ID" value="NZ_OW485601.1"/>
</dbReference>
<dbReference type="Gene3D" id="3.40.50.300">
    <property type="entry name" value="P-loop containing nucleotide triphosphate hydrolases"/>
    <property type="match status" value="1"/>
</dbReference>
<evidence type="ECO:0000313" key="5">
    <source>
        <dbReference type="EMBL" id="KAA5614101.1"/>
    </source>
</evidence>
<dbReference type="GO" id="GO:0016887">
    <property type="term" value="F:ATP hydrolysis activity"/>
    <property type="evidence" value="ECO:0007669"/>
    <property type="project" value="InterPro"/>
</dbReference>
<dbReference type="AlphaFoldDB" id="A0A5M6J0R7"/>
<dbReference type="GO" id="GO:0005524">
    <property type="term" value="F:ATP binding"/>
    <property type="evidence" value="ECO:0007669"/>
    <property type="project" value="UniProtKB-KW"/>
</dbReference>
<dbReference type="InterPro" id="IPR013611">
    <property type="entry name" value="Transp-assoc_OB_typ2"/>
</dbReference>
<dbReference type="InterPro" id="IPR050093">
    <property type="entry name" value="ABC_SmlMolc_Importer"/>
</dbReference>
<reference evidence="5 6" key="1">
    <citation type="submission" date="2019-09" db="EMBL/GenBank/DDBJ databases">
        <title>Genome sequence of Rhodovastum atsumiense, a diverse member of the Acetobacteraceae family of non-sulfur purple photosynthetic bacteria.</title>
        <authorList>
            <person name="Meyer T."/>
            <person name="Kyndt J."/>
        </authorList>
    </citation>
    <scope>NUCLEOTIDE SEQUENCE [LARGE SCALE GENOMIC DNA]</scope>
    <source>
        <strain evidence="5 6">DSM 21279</strain>
    </source>
</reference>
<dbReference type="InterPro" id="IPR027417">
    <property type="entry name" value="P-loop_NTPase"/>
</dbReference>
<dbReference type="SUPFAM" id="SSF52540">
    <property type="entry name" value="P-loop containing nucleoside triphosphate hydrolases"/>
    <property type="match status" value="1"/>
</dbReference>
<dbReference type="PANTHER" id="PTHR42781:SF4">
    <property type="entry name" value="SPERMIDINE_PUTRESCINE IMPORT ATP-BINDING PROTEIN POTA"/>
    <property type="match status" value="1"/>
</dbReference>
<keyword evidence="3 5" id="KW-0067">ATP-binding</keyword>
<evidence type="ECO:0000256" key="2">
    <source>
        <dbReference type="ARBA" id="ARBA00022741"/>
    </source>
</evidence>
<dbReference type="Gene3D" id="2.40.50.100">
    <property type="match status" value="1"/>
</dbReference>
<keyword evidence="1" id="KW-0813">Transport</keyword>
<keyword evidence="2" id="KW-0547">Nucleotide-binding</keyword>
<accession>A0A5M6J0R7</accession>
<dbReference type="OrthoDB" id="9802264at2"/>
<name>A0A5M6J0R7_9PROT</name>
<evidence type="ECO:0000313" key="6">
    <source>
        <dbReference type="Proteomes" id="UP000325255"/>
    </source>
</evidence>
<dbReference type="PROSITE" id="PS50893">
    <property type="entry name" value="ABC_TRANSPORTER_2"/>
    <property type="match status" value="1"/>
</dbReference>
<evidence type="ECO:0000259" key="4">
    <source>
        <dbReference type="PROSITE" id="PS50893"/>
    </source>
</evidence>
<dbReference type="InterPro" id="IPR017871">
    <property type="entry name" value="ABC_transporter-like_CS"/>
</dbReference>
<dbReference type="SMART" id="SM00382">
    <property type="entry name" value="AAA"/>
    <property type="match status" value="1"/>
</dbReference>
<dbReference type="GO" id="GO:0022857">
    <property type="term" value="F:transmembrane transporter activity"/>
    <property type="evidence" value="ECO:0007669"/>
    <property type="project" value="InterPro"/>
</dbReference>